<dbReference type="InterPro" id="IPR036390">
    <property type="entry name" value="WH_DNA-bd_sf"/>
</dbReference>
<dbReference type="CDD" id="cd08474">
    <property type="entry name" value="PBP2_CrgA_like_5"/>
    <property type="match status" value="1"/>
</dbReference>
<dbReference type="InterPro" id="IPR058163">
    <property type="entry name" value="LysR-type_TF_proteobact-type"/>
</dbReference>
<evidence type="ECO:0000313" key="7">
    <source>
        <dbReference type="Proteomes" id="UP000028302"/>
    </source>
</evidence>
<accession>A0A084IPV5</accession>
<dbReference type="Pfam" id="PF00126">
    <property type="entry name" value="HTH_1"/>
    <property type="match status" value="1"/>
</dbReference>
<dbReference type="PROSITE" id="PS50931">
    <property type="entry name" value="HTH_LYSR"/>
    <property type="match status" value="1"/>
</dbReference>
<dbReference type="PANTHER" id="PTHR30537:SF5">
    <property type="entry name" value="HTH-TYPE TRANSCRIPTIONAL ACTIVATOR TTDR-RELATED"/>
    <property type="match status" value="1"/>
</dbReference>
<feature type="domain" description="HTH lysR-type" evidence="5">
    <location>
        <begin position="3"/>
        <end position="60"/>
    </location>
</feature>
<gene>
    <name evidence="6" type="ORF">C41B8_03951</name>
</gene>
<dbReference type="PATRIC" id="fig|1304275.5.peg.806"/>
<dbReference type="STRING" id="1304275.C41B8_03951"/>
<evidence type="ECO:0000256" key="4">
    <source>
        <dbReference type="ARBA" id="ARBA00023163"/>
    </source>
</evidence>
<dbReference type="InterPro" id="IPR036388">
    <property type="entry name" value="WH-like_DNA-bd_sf"/>
</dbReference>
<dbReference type="Gene3D" id="3.40.190.290">
    <property type="match status" value="1"/>
</dbReference>
<keyword evidence="7" id="KW-1185">Reference proteome</keyword>
<comment type="caution">
    <text evidence="6">The sequence shown here is derived from an EMBL/GenBank/DDBJ whole genome shotgun (WGS) entry which is preliminary data.</text>
</comment>
<name>A0A084IPV5_SALHC</name>
<evidence type="ECO:0000259" key="5">
    <source>
        <dbReference type="PROSITE" id="PS50931"/>
    </source>
</evidence>
<dbReference type="RefSeq" id="WP_037334318.1">
    <property type="nucleotide sequence ID" value="NZ_APNK01000003.1"/>
</dbReference>
<evidence type="ECO:0000256" key="1">
    <source>
        <dbReference type="ARBA" id="ARBA00009437"/>
    </source>
</evidence>
<dbReference type="InterPro" id="IPR000847">
    <property type="entry name" value="LysR_HTH_N"/>
</dbReference>
<organism evidence="6 7">
    <name type="scientific">Salinisphaera hydrothermalis (strain C41B8)</name>
    <dbReference type="NCBI Taxonomy" id="1304275"/>
    <lineage>
        <taxon>Bacteria</taxon>
        <taxon>Pseudomonadati</taxon>
        <taxon>Pseudomonadota</taxon>
        <taxon>Gammaproteobacteria</taxon>
        <taxon>Salinisphaerales</taxon>
        <taxon>Salinisphaeraceae</taxon>
        <taxon>Salinisphaera</taxon>
    </lineage>
</organism>
<comment type="similarity">
    <text evidence="1">Belongs to the LysR transcriptional regulatory family.</text>
</comment>
<sequence length="300" mass="32633">MKTELSDLDAIVAVAQAGGFREAARKRATNPSRLSDAVRRVESRLGVRLFHRTTRSVVPTEAGLRLLERLAPAMAEVESALDVVNTFRDTPSGRLCLNVPVSASRVVLPRIVPGFLAAYPDIRLEIVADSDLVDIIAAGCDAGIRYDEHLAPDMIAVPIGPRRQRVAAAASPAYLERHGVPAHPRDLLNHKCLRPKFSNGQLPIWEFQKNGETITLDPPATLVVNASGATDLLIDTAVAGGGIVGLFEDWLRPHFAPGPLVPVLEDWWAEFPGPYLYYSSRRLVPAPLQAFIDFVRATSG</sequence>
<evidence type="ECO:0000313" key="6">
    <source>
        <dbReference type="EMBL" id="KEZ78739.1"/>
    </source>
</evidence>
<keyword evidence="2" id="KW-0805">Transcription regulation</keyword>
<evidence type="ECO:0000256" key="2">
    <source>
        <dbReference type="ARBA" id="ARBA00023015"/>
    </source>
</evidence>
<dbReference type="SUPFAM" id="SSF53850">
    <property type="entry name" value="Periplasmic binding protein-like II"/>
    <property type="match status" value="1"/>
</dbReference>
<dbReference type="SUPFAM" id="SSF46785">
    <property type="entry name" value="Winged helix' DNA-binding domain"/>
    <property type="match status" value="1"/>
</dbReference>
<dbReference type="AlphaFoldDB" id="A0A084IPV5"/>
<dbReference type="PANTHER" id="PTHR30537">
    <property type="entry name" value="HTH-TYPE TRANSCRIPTIONAL REGULATOR"/>
    <property type="match status" value="1"/>
</dbReference>
<dbReference type="EMBL" id="APNK01000003">
    <property type="protein sequence ID" value="KEZ78739.1"/>
    <property type="molecule type" value="Genomic_DNA"/>
</dbReference>
<dbReference type="Pfam" id="PF03466">
    <property type="entry name" value="LysR_substrate"/>
    <property type="match status" value="1"/>
</dbReference>
<keyword evidence="3" id="KW-0238">DNA-binding</keyword>
<reference evidence="6 7" key="1">
    <citation type="submission" date="2013-03" db="EMBL/GenBank/DDBJ databases">
        <title>Salinisphaera hydrothermalis C41B8 Genome Sequencing.</title>
        <authorList>
            <person name="Li C."/>
            <person name="Lai Q."/>
            <person name="Shao Z."/>
        </authorList>
    </citation>
    <scope>NUCLEOTIDE SEQUENCE [LARGE SCALE GENOMIC DNA]</scope>
    <source>
        <strain evidence="6 7">C41B8</strain>
    </source>
</reference>
<evidence type="ECO:0000256" key="3">
    <source>
        <dbReference type="ARBA" id="ARBA00023125"/>
    </source>
</evidence>
<keyword evidence="4" id="KW-0804">Transcription</keyword>
<dbReference type="GO" id="GO:0003700">
    <property type="term" value="F:DNA-binding transcription factor activity"/>
    <property type="evidence" value="ECO:0007669"/>
    <property type="project" value="InterPro"/>
</dbReference>
<dbReference type="eggNOG" id="COG0583">
    <property type="taxonomic scope" value="Bacteria"/>
</dbReference>
<dbReference type="OrthoDB" id="9810065at2"/>
<dbReference type="InterPro" id="IPR005119">
    <property type="entry name" value="LysR_subst-bd"/>
</dbReference>
<proteinExistence type="inferred from homology"/>
<dbReference type="GO" id="GO:0003677">
    <property type="term" value="F:DNA binding"/>
    <property type="evidence" value="ECO:0007669"/>
    <property type="project" value="UniProtKB-KW"/>
</dbReference>
<dbReference type="Proteomes" id="UP000028302">
    <property type="component" value="Unassembled WGS sequence"/>
</dbReference>
<dbReference type="Gene3D" id="1.10.10.10">
    <property type="entry name" value="Winged helix-like DNA-binding domain superfamily/Winged helix DNA-binding domain"/>
    <property type="match status" value="1"/>
</dbReference>
<protein>
    <submittedName>
        <fullName evidence="6">LysR family transcriptional regulator</fullName>
    </submittedName>
</protein>
<dbReference type="FunFam" id="1.10.10.10:FF:000001">
    <property type="entry name" value="LysR family transcriptional regulator"/>
    <property type="match status" value="1"/>
</dbReference>